<dbReference type="Pfam" id="PF10307">
    <property type="entry name" value="HAD_SAK_1"/>
    <property type="match status" value="1"/>
</dbReference>
<feature type="region of interest" description="Disordered" evidence="1">
    <location>
        <begin position="1"/>
        <end position="31"/>
    </location>
</feature>
<dbReference type="GO" id="GO:0003723">
    <property type="term" value="F:RNA binding"/>
    <property type="evidence" value="ECO:0007669"/>
    <property type="project" value="TreeGrafter"/>
</dbReference>
<dbReference type="EMBL" id="KV453926">
    <property type="protein sequence ID" value="ODV75403.1"/>
    <property type="molecule type" value="Genomic_DNA"/>
</dbReference>
<dbReference type="AlphaFoldDB" id="A0A0H5C3D6"/>
<feature type="domain" description="Swiss Army Knife RNA repair protein HAD" evidence="2">
    <location>
        <begin position="67"/>
        <end position="258"/>
    </location>
</feature>
<dbReference type="GO" id="GO:0008649">
    <property type="term" value="F:rRNA methyltransferase activity"/>
    <property type="evidence" value="ECO:0007669"/>
    <property type="project" value="TreeGrafter"/>
</dbReference>
<dbReference type="OrthoDB" id="5596992at2759"/>
<name>A0A0H5C3D6_CYBJN</name>
<dbReference type="PANTHER" id="PTHR10335">
    <property type="entry name" value="RRNA 2-O-METHYLTRANSFERASE FIBRILLARIN"/>
    <property type="match status" value="1"/>
</dbReference>
<dbReference type="InterPro" id="IPR018812">
    <property type="entry name" value="SAK_HAD"/>
</dbReference>
<dbReference type="Proteomes" id="UP000038830">
    <property type="component" value="Unassembled WGS sequence"/>
</dbReference>
<keyword evidence="6" id="KW-1185">Reference proteome</keyword>
<reference evidence="3" key="1">
    <citation type="submission" date="2014-12" db="EMBL/GenBank/DDBJ databases">
        <authorList>
            <person name="Jaenicke S."/>
        </authorList>
    </citation>
    <scope>NUCLEOTIDE SEQUENCE [LARGE SCALE GENOMIC DNA]</scope>
    <source>
        <strain evidence="3">CBS1600</strain>
    </source>
</reference>
<evidence type="ECO:0000256" key="1">
    <source>
        <dbReference type="SAM" id="MobiDB-lite"/>
    </source>
</evidence>
<dbReference type="GO" id="GO:0000494">
    <property type="term" value="P:box C/D sno(s)RNA 3'-end processing"/>
    <property type="evidence" value="ECO:0007669"/>
    <property type="project" value="TreeGrafter"/>
</dbReference>
<evidence type="ECO:0000313" key="3">
    <source>
        <dbReference type="EMBL" id="CEP22545.1"/>
    </source>
</evidence>
<dbReference type="OMA" id="TIEYKTH"/>
<dbReference type="GeneID" id="30988765"/>
<proteinExistence type="predicted"/>
<dbReference type="GO" id="GO:0032040">
    <property type="term" value="C:small-subunit processome"/>
    <property type="evidence" value="ECO:0007669"/>
    <property type="project" value="TreeGrafter"/>
</dbReference>
<dbReference type="RefSeq" id="XP_020072442.1">
    <property type="nucleotide sequence ID" value="XM_020214369.1"/>
</dbReference>
<dbReference type="PANTHER" id="PTHR10335:SF23">
    <property type="entry name" value="OB FOLD-CONTAINING PROTEIN, NUCLEIC ACID BINDING"/>
    <property type="match status" value="1"/>
</dbReference>
<protein>
    <recommendedName>
        <fullName evidence="2">Swiss Army Knife RNA repair protein HAD domain-containing protein</fullName>
    </recommendedName>
</protein>
<reference evidence="4 6" key="3">
    <citation type="journal article" date="2016" name="Proc. Natl. Acad. Sci. U.S.A.">
        <title>Comparative genomics of biotechnologically important yeasts.</title>
        <authorList>
            <person name="Riley R."/>
            <person name="Haridas S."/>
            <person name="Wolfe K.H."/>
            <person name="Lopes M.R."/>
            <person name="Hittinger C.T."/>
            <person name="Goeker M."/>
            <person name="Salamov A.A."/>
            <person name="Wisecaver J.H."/>
            <person name="Long T.M."/>
            <person name="Calvey C.H."/>
            <person name="Aerts A.L."/>
            <person name="Barry K.W."/>
            <person name="Choi C."/>
            <person name="Clum A."/>
            <person name="Coughlan A.Y."/>
            <person name="Deshpande S."/>
            <person name="Douglass A.P."/>
            <person name="Hanson S.J."/>
            <person name="Klenk H.-P."/>
            <person name="LaButti K.M."/>
            <person name="Lapidus A."/>
            <person name="Lindquist E.A."/>
            <person name="Lipzen A.M."/>
            <person name="Meier-Kolthoff J.P."/>
            <person name="Ohm R.A."/>
            <person name="Otillar R.P."/>
            <person name="Pangilinan J.L."/>
            <person name="Peng Y."/>
            <person name="Rokas A."/>
            <person name="Rosa C.A."/>
            <person name="Scheuner C."/>
            <person name="Sibirny A.A."/>
            <person name="Slot J.C."/>
            <person name="Stielow J.B."/>
            <person name="Sun H."/>
            <person name="Kurtzman C.P."/>
            <person name="Blackwell M."/>
            <person name="Grigoriev I.V."/>
            <person name="Jeffries T.W."/>
        </authorList>
    </citation>
    <scope>NUCLEOTIDE SEQUENCE [LARGE SCALE GENOMIC DNA]</scope>
    <source>
        <strain evidence="6">ATCC 18201 / CBS 1600 / BCRC 20928 / JCM 3617 / NBRC 0987 / NRRL Y-1542</strain>
        <strain evidence="4">NRRL Y-1542</strain>
    </source>
</reference>
<dbReference type="GO" id="GO:1990259">
    <property type="term" value="F:histone H2AQ104 methyltransferase activity"/>
    <property type="evidence" value="ECO:0007669"/>
    <property type="project" value="TreeGrafter"/>
</dbReference>
<evidence type="ECO:0000313" key="4">
    <source>
        <dbReference type="EMBL" id="ODV75403.1"/>
    </source>
</evidence>
<dbReference type="GO" id="GO:0031428">
    <property type="term" value="C:box C/D methylation guide snoRNP complex"/>
    <property type="evidence" value="ECO:0007669"/>
    <property type="project" value="TreeGrafter"/>
</dbReference>
<evidence type="ECO:0000259" key="2">
    <source>
        <dbReference type="Pfam" id="PF10307"/>
    </source>
</evidence>
<gene>
    <name evidence="3" type="ORF">BN1211_2923</name>
    <name evidence="4" type="ORF">CYBJADRAFT_166136</name>
</gene>
<dbReference type="Proteomes" id="UP000094389">
    <property type="component" value="Unassembled WGS sequence"/>
</dbReference>
<accession>A0A1E4S7G7</accession>
<accession>A0A0H5C3D6</accession>
<sequence>MGFSDGHSVQDHNGPLKKKQRKSQNTQGANGENPITFWDLFRREISPSVDKITEIHVYDFDNTLFRSPLPNPALFTYKAIGALSDGTTMLDLGWWQDPVPFDKIAETSADGSRHWNSYWNDDILPLLELSHKNEQVLTIIMTGRKKHLFRDIMSEMLQSKGITADAVVLKEGKFVNTISYKTQVLVDMLERYTNVKLVKIFEDRENQMKGFQKFLNEYIDAVNPEMVYSIIPVYALKCFLSPQDEIEVVTNEITKYNNKVSNMRSKAHSKKYASLALRKSFVFVSYYLSELERAVVLRDIQQELPDVFTKEVMDTYRFELEHIPLTRGMMARKTYMSLSKSHKELQWNLTHVGLGDGIISFKVAPCTDDVIKTLLTPALLPACTSSTSNTVPEDYSAISDWIDIQAKGLKVNTTLTQLVKFNITSDGKKI</sequence>
<reference evidence="5" key="2">
    <citation type="journal article" date="2015" name="J. Biotechnol.">
        <title>The structure of the Cyberlindnera jadinii genome and its relation to Candida utilis analyzed by the occurrence of single nucleotide polymorphisms.</title>
        <authorList>
            <person name="Rupp O."/>
            <person name="Brinkrolf K."/>
            <person name="Buerth C."/>
            <person name="Kunigo M."/>
            <person name="Schneider J."/>
            <person name="Jaenicke S."/>
            <person name="Goesmann A."/>
            <person name="Puehler A."/>
            <person name="Jaeger K.-E."/>
            <person name="Ernst J.F."/>
        </authorList>
    </citation>
    <scope>NUCLEOTIDE SEQUENCE [LARGE SCALE GENOMIC DNA]</scope>
    <source>
        <strain evidence="5">ATCC 18201 / CBS 1600 / BCRC 20928 / JCM 3617 / NBRC 0987 / NRRL Y-1542</strain>
    </source>
</reference>
<dbReference type="EMBL" id="CDQK01000003">
    <property type="protein sequence ID" value="CEP22545.1"/>
    <property type="molecule type" value="Genomic_DNA"/>
</dbReference>
<evidence type="ECO:0000313" key="5">
    <source>
        <dbReference type="Proteomes" id="UP000038830"/>
    </source>
</evidence>
<evidence type="ECO:0000313" key="6">
    <source>
        <dbReference type="Proteomes" id="UP000094389"/>
    </source>
</evidence>
<organism evidence="3 5">
    <name type="scientific">Cyberlindnera jadinii (strain ATCC 18201 / CBS 1600 / BCRC 20928 / JCM 3617 / NBRC 0987 / NRRL Y-1542)</name>
    <name type="common">Torula yeast</name>
    <name type="synonym">Candida utilis</name>
    <dbReference type="NCBI Taxonomy" id="983966"/>
    <lineage>
        <taxon>Eukaryota</taxon>
        <taxon>Fungi</taxon>
        <taxon>Dikarya</taxon>
        <taxon>Ascomycota</taxon>
        <taxon>Saccharomycotina</taxon>
        <taxon>Saccharomycetes</taxon>
        <taxon>Phaffomycetales</taxon>
        <taxon>Phaffomycetaceae</taxon>
        <taxon>Cyberlindnera</taxon>
    </lineage>
</organism>